<dbReference type="GO" id="GO:0032259">
    <property type="term" value="P:methylation"/>
    <property type="evidence" value="ECO:0007669"/>
    <property type="project" value="UniProtKB-KW"/>
</dbReference>
<dbReference type="EMBL" id="CP031742">
    <property type="protein sequence ID" value="AXQ54490.1"/>
    <property type="molecule type" value="Genomic_DNA"/>
</dbReference>
<dbReference type="AlphaFoldDB" id="A0A385D949"/>
<evidence type="ECO:0000313" key="3">
    <source>
        <dbReference type="Proteomes" id="UP000259636"/>
    </source>
</evidence>
<protein>
    <submittedName>
        <fullName evidence="2">SAM-dependent methyltransferase</fullName>
    </submittedName>
</protein>
<name>A0A385D949_9ACTN</name>
<keyword evidence="2" id="KW-0808">Transferase</keyword>
<keyword evidence="2" id="KW-0489">Methyltransferase</keyword>
<dbReference type="InterPro" id="IPR029063">
    <property type="entry name" value="SAM-dependent_MTases_sf"/>
</dbReference>
<dbReference type="SUPFAM" id="SSF53335">
    <property type="entry name" value="S-adenosyl-L-methionine-dependent methyltransferases"/>
    <property type="match status" value="1"/>
</dbReference>
<accession>A0A385D949</accession>
<sequence length="288" mass="29564">MGAHAMTSTLVRRHGSRHETDPARLRAAARARDWTEIQERMLVPLQEAVYARVGLGPGARVLELGCGAGLGLLLAAGRRASVAGVETERPELLAYAERRLRSTVGAPSGDGPVLGDEAWGAAGPGAGHSLVVSFRPLGCTAGDGAALGAQLARALDGARRGTQVVLTGWGPPERCAASGVLRAAQRLAEPVAGPGAGRSAGRDDLEDVASAAGLRLEGSGRVSCPFGYPDQESAVRGLLSTGLLDAALAATDTARVAKELGEALHPYTGPDGSVWLANVFRYLVARSV</sequence>
<reference evidence="2 3" key="1">
    <citation type="submission" date="2018-08" db="EMBL/GenBank/DDBJ databases">
        <authorList>
            <person name="Ferrada E.E."/>
            <person name="Latorre B.A."/>
        </authorList>
    </citation>
    <scope>NUCLEOTIDE SEQUENCE [LARGE SCALE GENOMIC DNA]</scope>
    <source>
        <strain evidence="2 3">VK-A60T</strain>
    </source>
</reference>
<dbReference type="GO" id="GO:0008168">
    <property type="term" value="F:methyltransferase activity"/>
    <property type="evidence" value="ECO:0007669"/>
    <property type="project" value="UniProtKB-KW"/>
</dbReference>
<evidence type="ECO:0000313" key="2">
    <source>
        <dbReference type="EMBL" id="AXQ54490.1"/>
    </source>
</evidence>
<dbReference type="KEGG" id="sky:D0C37_07665"/>
<feature type="compositionally biased region" description="Polar residues" evidence="1">
    <location>
        <begin position="1"/>
        <end position="10"/>
    </location>
</feature>
<proteinExistence type="predicted"/>
<dbReference type="Proteomes" id="UP000259636">
    <property type="component" value="Chromosome"/>
</dbReference>
<gene>
    <name evidence="2" type="ORF">D0C37_07665</name>
</gene>
<evidence type="ECO:0000256" key="1">
    <source>
        <dbReference type="SAM" id="MobiDB-lite"/>
    </source>
</evidence>
<dbReference type="Gene3D" id="3.40.50.150">
    <property type="entry name" value="Vaccinia Virus protein VP39"/>
    <property type="match status" value="1"/>
</dbReference>
<organism evidence="2 3">
    <name type="scientific">Streptomyces koyangensis</name>
    <dbReference type="NCBI Taxonomy" id="188770"/>
    <lineage>
        <taxon>Bacteria</taxon>
        <taxon>Bacillati</taxon>
        <taxon>Actinomycetota</taxon>
        <taxon>Actinomycetes</taxon>
        <taxon>Kitasatosporales</taxon>
        <taxon>Streptomycetaceae</taxon>
        <taxon>Streptomyces</taxon>
        <taxon>Streptomyces aurantiacus group</taxon>
    </lineage>
</organism>
<feature type="region of interest" description="Disordered" evidence="1">
    <location>
        <begin position="1"/>
        <end position="22"/>
    </location>
</feature>